<name>A0ABR2D317_9ROSI</name>
<keyword evidence="1" id="KW-1133">Transmembrane helix</keyword>
<accession>A0ABR2D317</accession>
<comment type="caution">
    <text evidence="2">The sequence shown here is derived from an EMBL/GenBank/DDBJ whole genome shotgun (WGS) entry which is preliminary data.</text>
</comment>
<feature type="transmembrane region" description="Helical" evidence="1">
    <location>
        <begin position="83"/>
        <end position="108"/>
    </location>
</feature>
<keyword evidence="3" id="KW-1185">Reference proteome</keyword>
<evidence type="ECO:0000256" key="1">
    <source>
        <dbReference type="SAM" id="Phobius"/>
    </source>
</evidence>
<protein>
    <submittedName>
        <fullName evidence="2">Uncharacterized protein</fullName>
    </submittedName>
</protein>
<organism evidence="2 3">
    <name type="scientific">Hibiscus sabdariffa</name>
    <name type="common">roselle</name>
    <dbReference type="NCBI Taxonomy" id="183260"/>
    <lineage>
        <taxon>Eukaryota</taxon>
        <taxon>Viridiplantae</taxon>
        <taxon>Streptophyta</taxon>
        <taxon>Embryophyta</taxon>
        <taxon>Tracheophyta</taxon>
        <taxon>Spermatophyta</taxon>
        <taxon>Magnoliopsida</taxon>
        <taxon>eudicotyledons</taxon>
        <taxon>Gunneridae</taxon>
        <taxon>Pentapetalae</taxon>
        <taxon>rosids</taxon>
        <taxon>malvids</taxon>
        <taxon>Malvales</taxon>
        <taxon>Malvaceae</taxon>
        <taxon>Malvoideae</taxon>
        <taxon>Hibiscus</taxon>
    </lineage>
</organism>
<proteinExistence type="predicted"/>
<keyword evidence="1" id="KW-0472">Membrane</keyword>
<gene>
    <name evidence="2" type="ORF">V6N12_059954</name>
</gene>
<reference evidence="2 3" key="1">
    <citation type="journal article" date="2024" name="G3 (Bethesda)">
        <title>Genome assembly of Hibiscus sabdariffa L. provides insights into metabolisms of medicinal natural products.</title>
        <authorList>
            <person name="Kim T."/>
        </authorList>
    </citation>
    <scope>NUCLEOTIDE SEQUENCE [LARGE SCALE GENOMIC DNA]</scope>
    <source>
        <strain evidence="2">TK-2024</strain>
        <tissue evidence="2">Old leaves</tissue>
    </source>
</reference>
<dbReference type="EMBL" id="JBBPBM010000036">
    <property type="protein sequence ID" value="KAK8529166.1"/>
    <property type="molecule type" value="Genomic_DNA"/>
</dbReference>
<evidence type="ECO:0000313" key="3">
    <source>
        <dbReference type="Proteomes" id="UP001472677"/>
    </source>
</evidence>
<keyword evidence="1" id="KW-0812">Transmembrane</keyword>
<evidence type="ECO:0000313" key="2">
    <source>
        <dbReference type="EMBL" id="KAK8529166.1"/>
    </source>
</evidence>
<dbReference type="Proteomes" id="UP001472677">
    <property type="component" value="Unassembled WGS sequence"/>
</dbReference>
<sequence length="109" mass="12151">MEPNVACGGSTLLPYILELISRPWKVRMQHVCRGDNILDDRMAKMALEYDLIVHRYLDPPFDCQNIVAKEAGVEAATVLPYGLAWYGCLFMCVVSLSIVRLVSVSYGLG</sequence>